<proteinExistence type="predicted"/>
<reference evidence="3" key="1">
    <citation type="submission" date="2024-06" db="EMBL/GenBank/DDBJ databases">
        <authorList>
            <person name="Li S."/>
        </authorList>
    </citation>
    <scope>NUCLEOTIDE SEQUENCE</scope>
    <source>
        <strain evidence="3">SR10</strain>
    </source>
</reference>
<dbReference type="EMBL" id="CP159925">
    <property type="protein sequence ID" value="XCO74566.1"/>
    <property type="molecule type" value="Genomic_DNA"/>
</dbReference>
<dbReference type="InterPro" id="IPR039567">
    <property type="entry name" value="Gly-zipper"/>
</dbReference>
<accession>A0AAU8MSA7</accession>
<sequence length="265" mass="29539">MANPNDPRASQSDRDLNRDPITGAPGSHPVGVGLGGASGAAAGAVVGALGGPIGALIGAGIGTVAGAAVGKDLAERVDPTGEAEYWREEHTHRPYYNQQYDYDSDYAPAYRYGGEARYRYGDRAWDATTETELERGWSNARDKSRLDWAMARPAVRDAWDRADRSYRVYDATDRYHAARFDQADYRDPQANYEDDYRPAYRYGTMARHQYGDRAWDDRLESDLGRGWDRVKGQSRLGWEKAKAAVRDAWHSVERALPGDADRDGR</sequence>
<evidence type="ECO:0000313" key="3">
    <source>
        <dbReference type="EMBL" id="XCO74566.1"/>
    </source>
</evidence>
<protein>
    <submittedName>
        <fullName evidence="3">Glycine zipper domain-containing protein</fullName>
    </submittedName>
</protein>
<dbReference type="RefSeq" id="WP_363797392.1">
    <property type="nucleotide sequence ID" value="NZ_CP159925.1"/>
</dbReference>
<evidence type="ECO:0000259" key="2">
    <source>
        <dbReference type="Pfam" id="PF13488"/>
    </source>
</evidence>
<feature type="region of interest" description="Disordered" evidence="1">
    <location>
        <begin position="1"/>
        <end position="35"/>
    </location>
</feature>
<dbReference type="AlphaFoldDB" id="A0AAU8MSA7"/>
<name>A0AAU8MSA7_9GAMM</name>
<dbReference type="Pfam" id="PF13488">
    <property type="entry name" value="Gly-zipper_Omp"/>
    <property type="match status" value="1"/>
</dbReference>
<evidence type="ECO:0000256" key="1">
    <source>
        <dbReference type="SAM" id="MobiDB-lite"/>
    </source>
</evidence>
<organism evidence="3">
    <name type="scientific">Lysobacter firmicutimachus</name>
    <dbReference type="NCBI Taxonomy" id="1792846"/>
    <lineage>
        <taxon>Bacteria</taxon>
        <taxon>Pseudomonadati</taxon>
        <taxon>Pseudomonadota</taxon>
        <taxon>Gammaproteobacteria</taxon>
        <taxon>Lysobacterales</taxon>
        <taxon>Lysobacteraceae</taxon>
        <taxon>Lysobacter</taxon>
    </lineage>
</organism>
<feature type="domain" description="Glycine zipper" evidence="2">
    <location>
        <begin position="35"/>
        <end position="74"/>
    </location>
</feature>
<gene>
    <name evidence="3" type="ORF">ABU614_19645</name>
</gene>